<feature type="repeat" description="PPR" evidence="3">
    <location>
        <begin position="650"/>
        <end position="684"/>
    </location>
</feature>
<proteinExistence type="inferred from homology"/>
<evidence type="ECO:0000256" key="3">
    <source>
        <dbReference type="PROSITE-ProRule" id="PRU00708"/>
    </source>
</evidence>
<feature type="repeat" description="PPR" evidence="3">
    <location>
        <begin position="544"/>
        <end position="578"/>
    </location>
</feature>
<dbReference type="GO" id="GO:0042134">
    <property type="term" value="F:rRNA primary transcript binding"/>
    <property type="evidence" value="ECO:0007669"/>
    <property type="project" value="TreeGrafter"/>
</dbReference>
<dbReference type="SUPFAM" id="SSF81901">
    <property type="entry name" value="HCP-like"/>
    <property type="match status" value="1"/>
</dbReference>
<feature type="domain" description="Smr" evidence="5">
    <location>
        <begin position="798"/>
        <end position="882"/>
    </location>
</feature>
<evidence type="ECO:0000256" key="2">
    <source>
        <dbReference type="ARBA" id="ARBA00022737"/>
    </source>
</evidence>
<dbReference type="InterPro" id="IPR011990">
    <property type="entry name" value="TPR-like_helical_dom_sf"/>
</dbReference>
<dbReference type="InterPro" id="IPR002885">
    <property type="entry name" value="PPR_rpt"/>
</dbReference>
<accession>A0A175YL35</accession>
<name>A0A175YL35_DAUCS</name>
<feature type="repeat" description="PPR" evidence="3">
    <location>
        <begin position="439"/>
        <end position="473"/>
    </location>
</feature>
<gene>
    <name evidence="6" type="ORF">DCAR_028407</name>
</gene>
<feature type="compositionally biased region" description="Polar residues" evidence="4">
    <location>
        <begin position="1"/>
        <end position="14"/>
    </location>
</feature>
<feature type="repeat" description="PPR" evidence="3">
    <location>
        <begin position="509"/>
        <end position="543"/>
    </location>
</feature>
<dbReference type="Gene3D" id="1.25.40.10">
    <property type="entry name" value="Tetratricopeptide repeat domain"/>
    <property type="match status" value="3"/>
</dbReference>
<comment type="similarity">
    <text evidence="1">Belongs to the PPR family. P subfamily.</text>
</comment>
<keyword evidence="2" id="KW-0677">Repeat</keyword>
<dbReference type="GO" id="GO:0003729">
    <property type="term" value="F:mRNA binding"/>
    <property type="evidence" value="ECO:0007669"/>
    <property type="project" value="TreeGrafter"/>
</dbReference>
<evidence type="ECO:0000256" key="1">
    <source>
        <dbReference type="ARBA" id="ARBA00007626"/>
    </source>
</evidence>
<dbReference type="FunFam" id="1.25.40.10:FF:000485">
    <property type="entry name" value="pentatricopeptide repeat-containing protein At4g16390, chloroplastic"/>
    <property type="match status" value="1"/>
</dbReference>
<feature type="repeat" description="PPR" evidence="3">
    <location>
        <begin position="615"/>
        <end position="649"/>
    </location>
</feature>
<dbReference type="SMART" id="SM00463">
    <property type="entry name" value="SMR"/>
    <property type="match status" value="1"/>
</dbReference>
<dbReference type="EMBL" id="LNRQ01000008">
    <property type="protein sequence ID" value="KZM84299.1"/>
    <property type="molecule type" value="Genomic_DNA"/>
</dbReference>
<dbReference type="InterPro" id="IPR002625">
    <property type="entry name" value="Smr_dom"/>
</dbReference>
<evidence type="ECO:0000313" key="6">
    <source>
        <dbReference type="EMBL" id="KZM84299.1"/>
    </source>
</evidence>
<organism evidence="6">
    <name type="scientific">Daucus carota subsp. sativus</name>
    <name type="common">Carrot</name>
    <dbReference type="NCBI Taxonomy" id="79200"/>
    <lineage>
        <taxon>Eukaryota</taxon>
        <taxon>Viridiplantae</taxon>
        <taxon>Streptophyta</taxon>
        <taxon>Embryophyta</taxon>
        <taxon>Tracheophyta</taxon>
        <taxon>Spermatophyta</taxon>
        <taxon>Magnoliopsida</taxon>
        <taxon>eudicotyledons</taxon>
        <taxon>Gunneridae</taxon>
        <taxon>Pentapetalae</taxon>
        <taxon>asterids</taxon>
        <taxon>campanulids</taxon>
        <taxon>Apiales</taxon>
        <taxon>Apiaceae</taxon>
        <taxon>Apioideae</taxon>
        <taxon>Scandiceae</taxon>
        <taxon>Daucinae</taxon>
        <taxon>Daucus</taxon>
        <taxon>Daucus sect. Daucus</taxon>
    </lineage>
</organism>
<dbReference type="GO" id="GO:0045727">
    <property type="term" value="P:positive regulation of translation"/>
    <property type="evidence" value="ECO:0007669"/>
    <property type="project" value="TreeGrafter"/>
</dbReference>
<dbReference type="GO" id="GO:0009570">
    <property type="term" value="C:chloroplast stroma"/>
    <property type="evidence" value="ECO:0007669"/>
    <property type="project" value="TreeGrafter"/>
</dbReference>
<dbReference type="FunFam" id="1.25.40.10:FF:000423">
    <property type="entry name" value="Pentatricopeptide repeat-containing protein, chloroplastic"/>
    <property type="match status" value="1"/>
</dbReference>
<reference evidence="6" key="1">
    <citation type="journal article" date="2016" name="Nat. Genet.">
        <title>A high-quality carrot genome assembly provides new insights into carotenoid accumulation and asterid genome evolution.</title>
        <authorList>
            <person name="Iorizzo M."/>
            <person name="Ellison S."/>
            <person name="Senalik D."/>
            <person name="Zeng P."/>
            <person name="Satapoomin P."/>
            <person name="Huang J."/>
            <person name="Bowman M."/>
            <person name="Iovene M."/>
            <person name="Sanseverino W."/>
            <person name="Cavagnaro P."/>
            <person name="Yildiz M."/>
            <person name="Macko-Podgorni A."/>
            <person name="Moranska E."/>
            <person name="Grzebelus E."/>
            <person name="Grzebelus D."/>
            <person name="Ashrafi H."/>
            <person name="Zheng Z."/>
            <person name="Cheng S."/>
            <person name="Spooner D."/>
            <person name="Van Deynze A."/>
            <person name="Simon P."/>
        </authorList>
    </citation>
    <scope>NUCLEOTIDE SEQUENCE [LARGE SCALE GENOMIC DNA]</scope>
    <source>
        <tissue evidence="6">Leaf</tissue>
    </source>
</reference>
<feature type="repeat" description="PPR" evidence="3">
    <location>
        <begin position="404"/>
        <end position="438"/>
    </location>
</feature>
<dbReference type="Pfam" id="PF01535">
    <property type="entry name" value="PPR"/>
    <property type="match status" value="2"/>
</dbReference>
<dbReference type="PANTHER" id="PTHR47447">
    <property type="entry name" value="OS03G0856100 PROTEIN"/>
    <property type="match status" value="1"/>
</dbReference>
<dbReference type="Gramene" id="KZM84299">
    <property type="protein sequence ID" value="KZM84299"/>
    <property type="gene ID" value="DCAR_028407"/>
</dbReference>
<feature type="region of interest" description="Disordered" evidence="4">
    <location>
        <begin position="1"/>
        <end position="22"/>
    </location>
</feature>
<sequence>MHLQRTTYDSQSSKEPTEHELVLSGNSRKAMFQYLGAGIAMMIFRLHSALSQQDKLDSCVTATLKIVISMSLAKGGYPLVKDSKKEGWVVCECEYEYEHDVKESPSPVPNAPPPRKAPKAVDEDLYNIFPDLLYANSKRVCFSSALSFVSKIKSLKSLFCLFRKGLSFFKAAYALYDSEFYVKADADIFLRPETVTDKVLLQSEEQERKVVLMAYTLLSSSPSTLPCREASSSFSHPNSVHFTSFACVSKTLNPSKISLQITQVSLQDPHTDEKTAPSPKRNIWVNPNNPKASLLRQKSFDARYSSLVTIAQSLNLCEPNQQAVFDVLDTLGDKIVEHDGVGIINNMSNPETAPIVLDYFVKRVKAFREVVLYNVTLKVFRKCKDFDRAEKLFDLMLDRGVKPDNVTFSTIISCARLCSLPNKAVEWFEKMASFGCQPDEVTYSVMIDAYGRAGNVDMALNLYDRARTENWRIDAVTFATVIRIYGTSKNYDGCLNVYEEMKALGVKPNLFLYNNLIDAMGRGKRPWQAKTIYKEMIGNGLTPSWATYAALIRAYGRARYGEDAVAVYKEIRAKGMELNLVLYNTLLAMCADIGFTDVAADIFEDMKRSENCKPDSWTFSSLVTIYSCCGKVSEAEAALSEMVEAGLQPNIIILTSLIQCYGKANMTDEVVKTFNRLLQLDIAPDERFCGCLLNVMTQTPKEELGKLTVCVEKANPKLGYVVTLLVEGDDSEGSNFKSKAGDLLGSIGNDVRKAYCNCLIDLCVNLDLLEKACELLDLGLSLEIYTDIQLKTPTQWSLHLKSLSLGAALTALHVWINDLSRSVESGEELPTLLGINTGHGKHKYSGKGLAGVFEGHLKELNAPFHEDQDKAGWFLTTKVAAKSWLRSRQSGEVVAS</sequence>
<dbReference type="PANTHER" id="PTHR47447:SF12">
    <property type="entry name" value="PENTATRICOPEPTIDE REPEAT-CONTAINING PROTEIN ATP4 HOMOLOG, CHLOROPLASTIC"/>
    <property type="match status" value="1"/>
</dbReference>
<feature type="repeat" description="PPR" evidence="3">
    <location>
        <begin position="579"/>
        <end position="609"/>
    </location>
</feature>
<comment type="caution">
    <text evidence="6">The sequence shown here is derived from an EMBL/GenBank/DDBJ whole genome shotgun (WGS) entry which is preliminary data.</text>
</comment>
<dbReference type="PROSITE" id="PS50828">
    <property type="entry name" value="SMR"/>
    <property type="match status" value="1"/>
</dbReference>
<dbReference type="FunFam" id="1.25.40.10:FF:000509">
    <property type="entry name" value="Pentatricopeptide repeat-containing protein At4g16390, chloroplastic"/>
    <property type="match status" value="1"/>
</dbReference>
<protein>
    <recommendedName>
        <fullName evidence="5">Smr domain-containing protein</fullName>
    </recommendedName>
</protein>
<dbReference type="GO" id="GO:0009658">
    <property type="term" value="P:chloroplast organization"/>
    <property type="evidence" value="ECO:0007669"/>
    <property type="project" value="UniProtKB-ARBA"/>
</dbReference>
<feature type="repeat" description="PPR" evidence="3">
    <location>
        <begin position="369"/>
        <end position="403"/>
    </location>
</feature>
<dbReference type="Pfam" id="PF13041">
    <property type="entry name" value="PPR_2"/>
    <property type="match status" value="1"/>
</dbReference>
<dbReference type="OMA" id="RPWQAKK"/>
<dbReference type="InterPro" id="IPR033443">
    <property type="entry name" value="PROP1-like_PPR_dom"/>
</dbReference>
<evidence type="ECO:0000259" key="5">
    <source>
        <dbReference type="PROSITE" id="PS50828"/>
    </source>
</evidence>
<dbReference type="NCBIfam" id="TIGR00756">
    <property type="entry name" value="PPR"/>
    <property type="match status" value="9"/>
</dbReference>
<dbReference type="AlphaFoldDB" id="A0A175YL35"/>
<feature type="repeat" description="PPR" evidence="3">
    <location>
        <begin position="474"/>
        <end position="508"/>
    </location>
</feature>
<dbReference type="STRING" id="79200.A0A175YL35"/>
<dbReference type="Pfam" id="PF17177">
    <property type="entry name" value="PPR_long"/>
    <property type="match status" value="1"/>
</dbReference>
<dbReference type="PROSITE" id="PS51375">
    <property type="entry name" value="PPR"/>
    <property type="match status" value="9"/>
</dbReference>
<evidence type="ECO:0000256" key="4">
    <source>
        <dbReference type="SAM" id="MobiDB-lite"/>
    </source>
</evidence>